<dbReference type="EMBL" id="MCFK01009911">
    <property type="protein sequence ID" value="RKF54272.1"/>
    <property type="molecule type" value="Genomic_DNA"/>
</dbReference>
<dbReference type="InterPro" id="IPR050577">
    <property type="entry name" value="MAPR/NEUFC/NENF-like"/>
</dbReference>
<proteinExistence type="inferred from homology"/>
<name>A0A420HA22_9PEZI</name>
<dbReference type="STRING" id="212602.A0A420HA22"/>
<gene>
    <name evidence="4" type="ORF">OnM2_099005</name>
</gene>
<dbReference type="Proteomes" id="UP000286134">
    <property type="component" value="Unassembled WGS sequence"/>
</dbReference>
<dbReference type="InterPro" id="IPR036400">
    <property type="entry name" value="Cyt_B5-like_heme/steroid_sf"/>
</dbReference>
<dbReference type="AlphaFoldDB" id="A0A420HA22"/>
<evidence type="ECO:0000313" key="4">
    <source>
        <dbReference type="EMBL" id="RKF54272.1"/>
    </source>
</evidence>
<dbReference type="FunFam" id="3.10.120.10:FF:000003">
    <property type="entry name" value="membrane-associated progesterone receptor component 1"/>
    <property type="match status" value="1"/>
</dbReference>
<dbReference type="OrthoDB" id="899at2759"/>
<dbReference type="SUPFAM" id="SSF55856">
    <property type="entry name" value="Cytochrome b5-like heme/steroid binding domain"/>
    <property type="match status" value="1"/>
</dbReference>
<evidence type="ECO:0000259" key="3">
    <source>
        <dbReference type="SMART" id="SM01117"/>
    </source>
</evidence>
<feature type="region of interest" description="Disordered" evidence="2">
    <location>
        <begin position="1"/>
        <end position="24"/>
    </location>
</feature>
<dbReference type="GO" id="GO:0016020">
    <property type="term" value="C:membrane"/>
    <property type="evidence" value="ECO:0007669"/>
    <property type="project" value="TreeGrafter"/>
</dbReference>
<evidence type="ECO:0000256" key="1">
    <source>
        <dbReference type="ARBA" id="ARBA00038357"/>
    </source>
</evidence>
<dbReference type="InterPro" id="IPR001199">
    <property type="entry name" value="Cyt_B5-like_heme/steroid-bd"/>
</dbReference>
<protein>
    <submittedName>
        <fullName evidence="4">Putative steroid-binding protein 3</fullName>
    </submittedName>
</protein>
<evidence type="ECO:0000313" key="5">
    <source>
        <dbReference type="Proteomes" id="UP000286134"/>
    </source>
</evidence>
<feature type="domain" description="Cytochrome b5 heme-binding" evidence="3">
    <location>
        <begin position="46"/>
        <end position="140"/>
    </location>
</feature>
<dbReference type="PANTHER" id="PTHR10281">
    <property type="entry name" value="MEMBRANE-ASSOCIATED PROGESTERONE RECEPTOR COMPONENT-RELATED"/>
    <property type="match status" value="1"/>
</dbReference>
<comment type="similarity">
    <text evidence="1">Belongs to the cytochrome b5 family. MAPR subfamily.</text>
</comment>
<sequence length="141" mass="15870">MSNRFEPKTPVNLAPPKNDPISPTELKKANGMFSNLSHRRKTSFFIIPTNFSLFIGRDSDLCYVAIKGKVFDVSGNKAYLPGGPYHNFAGYDASRALALTSTNVEDVGPEWEDLSEKEKQVLEDWMTFFSKRYNVVGVVQE</sequence>
<dbReference type="Gene3D" id="3.10.120.10">
    <property type="entry name" value="Cytochrome b5-like heme/steroid binding domain"/>
    <property type="match status" value="1"/>
</dbReference>
<evidence type="ECO:0000256" key="2">
    <source>
        <dbReference type="SAM" id="MobiDB-lite"/>
    </source>
</evidence>
<dbReference type="PANTHER" id="PTHR10281:SF115">
    <property type="entry name" value="BINDING PROTEIN, PUTATIVE (AFU_ORTHOLOGUE AFUA_4G06240)-RELATED"/>
    <property type="match status" value="1"/>
</dbReference>
<organism evidence="4 5">
    <name type="scientific">Erysiphe neolycopersici</name>
    <dbReference type="NCBI Taxonomy" id="212602"/>
    <lineage>
        <taxon>Eukaryota</taxon>
        <taxon>Fungi</taxon>
        <taxon>Dikarya</taxon>
        <taxon>Ascomycota</taxon>
        <taxon>Pezizomycotina</taxon>
        <taxon>Leotiomycetes</taxon>
        <taxon>Erysiphales</taxon>
        <taxon>Erysiphaceae</taxon>
        <taxon>Erysiphe</taxon>
    </lineage>
</organism>
<dbReference type="GO" id="GO:0005783">
    <property type="term" value="C:endoplasmic reticulum"/>
    <property type="evidence" value="ECO:0007669"/>
    <property type="project" value="TreeGrafter"/>
</dbReference>
<keyword evidence="5" id="KW-1185">Reference proteome</keyword>
<reference evidence="4 5" key="1">
    <citation type="journal article" date="2018" name="BMC Genomics">
        <title>Comparative genome analyses reveal sequence features reflecting distinct modes of host-adaptation between dicot and monocot powdery mildew.</title>
        <authorList>
            <person name="Wu Y."/>
            <person name="Ma X."/>
            <person name="Pan Z."/>
            <person name="Kale S.D."/>
            <person name="Song Y."/>
            <person name="King H."/>
            <person name="Zhang Q."/>
            <person name="Presley C."/>
            <person name="Deng X."/>
            <person name="Wei C.I."/>
            <person name="Xiao S."/>
        </authorList>
    </citation>
    <scope>NUCLEOTIDE SEQUENCE [LARGE SCALE GENOMIC DNA]</scope>
    <source>
        <strain evidence="4">UMSG2</strain>
    </source>
</reference>
<accession>A0A420HA22</accession>
<dbReference type="SMART" id="SM01117">
    <property type="entry name" value="Cyt-b5"/>
    <property type="match status" value="1"/>
</dbReference>
<comment type="caution">
    <text evidence="4">The sequence shown here is derived from an EMBL/GenBank/DDBJ whole genome shotgun (WGS) entry which is preliminary data.</text>
</comment>
<dbReference type="Pfam" id="PF00173">
    <property type="entry name" value="Cyt-b5"/>
    <property type="match status" value="1"/>
</dbReference>
<dbReference type="GO" id="GO:0020037">
    <property type="term" value="F:heme binding"/>
    <property type="evidence" value="ECO:0007669"/>
    <property type="project" value="UniProtKB-ARBA"/>
</dbReference>